<dbReference type="InterPro" id="IPR023203">
    <property type="entry name" value="TTHA0068_sf"/>
</dbReference>
<dbReference type="PANTHER" id="PTHR34796">
    <property type="entry name" value="EXPRESSED PROTEIN"/>
    <property type="match status" value="1"/>
</dbReference>
<dbReference type="Proteomes" id="UP000756860">
    <property type="component" value="Unassembled WGS sequence"/>
</dbReference>
<dbReference type="InterPro" id="IPR005500">
    <property type="entry name" value="DUF309"/>
</dbReference>
<protein>
    <submittedName>
        <fullName evidence="1">DUF309 domain-containing protein</fullName>
    </submittedName>
</protein>
<dbReference type="EMBL" id="JAHCVK010000001">
    <property type="protein sequence ID" value="MBT0652261.1"/>
    <property type="molecule type" value="Genomic_DNA"/>
</dbReference>
<evidence type="ECO:0000313" key="1">
    <source>
        <dbReference type="EMBL" id="MBT0652261.1"/>
    </source>
</evidence>
<comment type="caution">
    <text evidence="1">The sequence shown here is derived from an EMBL/GenBank/DDBJ whole genome shotgun (WGS) entry which is preliminary data.</text>
</comment>
<sequence length="131" mass="14818">MNRPEGDCRQPPPHGLLQGIAQFNNGEWYDCHETLEDLWIGEPGLIRDMYQGILQIAVGLHHWREGNYGGSVSLLRKGVGLLGHVERDCHGVDLAALMEDADRLRERLEALGPERMGELERDMLPRIRLLG</sequence>
<dbReference type="Pfam" id="PF03745">
    <property type="entry name" value="DUF309"/>
    <property type="match status" value="1"/>
</dbReference>
<accession>A0ABS5SCC6</accession>
<keyword evidence="2" id="KW-1185">Reference proteome</keyword>
<proteinExistence type="predicted"/>
<dbReference type="RefSeq" id="WP_214174215.1">
    <property type="nucleotide sequence ID" value="NZ_JAHCVK010000001.1"/>
</dbReference>
<name>A0ABS5SCC6_9BACT</name>
<dbReference type="PANTHER" id="PTHR34796:SF1">
    <property type="entry name" value="EXPRESSED PROTEIN"/>
    <property type="match status" value="1"/>
</dbReference>
<reference evidence="1 2" key="1">
    <citation type="submission" date="2021-05" db="EMBL/GenBank/DDBJ databases">
        <title>The draft genome of Geobacter luticola JCM 17780.</title>
        <authorList>
            <person name="Xu Z."/>
            <person name="Masuda Y."/>
            <person name="Itoh H."/>
            <person name="Senoo K."/>
        </authorList>
    </citation>
    <scope>NUCLEOTIDE SEQUENCE [LARGE SCALE GENOMIC DNA]</scope>
    <source>
        <strain evidence="1 2">JCM 17780</strain>
    </source>
</reference>
<organism evidence="1 2">
    <name type="scientific">Geomobilimonas luticola</name>
    <dbReference type="NCBI Taxonomy" id="1114878"/>
    <lineage>
        <taxon>Bacteria</taxon>
        <taxon>Pseudomonadati</taxon>
        <taxon>Thermodesulfobacteriota</taxon>
        <taxon>Desulfuromonadia</taxon>
        <taxon>Geobacterales</taxon>
        <taxon>Geobacteraceae</taxon>
        <taxon>Geomobilimonas</taxon>
    </lineage>
</organism>
<gene>
    <name evidence="1" type="ORF">KI810_04280</name>
</gene>
<evidence type="ECO:0000313" key="2">
    <source>
        <dbReference type="Proteomes" id="UP000756860"/>
    </source>
</evidence>
<dbReference type="SUPFAM" id="SSF140663">
    <property type="entry name" value="TTHA0068-like"/>
    <property type="match status" value="1"/>
</dbReference>
<dbReference type="Gene3D" id="1.10.3450.10">
    <property type="entry name" value="TTHA0068-like"/>
    <property type="match status" value="1"/>
</dbReference>